<dbReference type="KEGG" id="slf:JEQ17_40755"/>
<accession>A0A7T7L2A0</accession>
<reference evidence="2 3" key="1">
    <citation type="submission" date="2020-12" db="EMBL/GenBank/DDBJ databases">
        <title>A novel species.</title>
        <authorList>
            <person name="Li K."/>
        </authorList>
    </citation>
    <scope>NUCLEOTIDE SEQUENCE [LARGE SCALE GENOMIC DNA]</scope>
    <source>
        <strain evidence="2 3">ZYC-3</strain>
    </source>
</reference>
<gene>
    <name evidence="2" type="ORF">JEQ17_40755</name>
</gene>
<evidence type="ECO:0000313" key="2">
    <source>
        <dbReference type="EMBL" id="QQM45112.1"/>
    </source>
</evidence>
<keyword evidence="3" id="KW-1185">Reference proteome</keyword>
<sequence length="109" mass="12293">MKRGTGRRRAGADNVRLRQEVATVRADLAWYRNRLMAITARCRALTAQAEITDGERLLDKQLIHRQKTALQQKNQRIAELERLIEVSSEDTQKIPIVTAAEPELAGATT</sequence>
<protein>
    <submittedName>
        <fullName evidence="2">Uncharacterized protein</fullName>
    </submittedName>
</protein>
<feature type="coiled-coil region" evidence="1">
    <location>
        <begin position="63"/>
        <end position="90"/>
    </location>
</feature>
<dbReference type="RefSeq" id="WP_200399921.1">
    <property type="nucleotide sequence ID" value="NZ_CP066831.1"/>
</dbReference>
<evidence type="ECO:0000256" key="1">
    <source>
        <dbReference type="SAM" id="Coils"/>
    </source>
</evidence>
<organism evidence="2 3">
    <name type="scientific">Streptomyces liliifuscus</name>
    <dbReference type="NCBI Taxonomy" id="2797636"/>
    <lineage>
        <taxon>Bacteria</taxon>
        <taxon>Bacillati</taxon>
        <taxon>Actinomycetota</taxon>
        <taxon>Actinomycetes</taxon>
        <taxon>Kitasatosporales</taxon>
        <taxon>Streptomycetaceae</taxon>
        <taxon>Streptomyces</taxon>
    </lineage>
</organism>
<dbReference type="AlphaFoldDB" id="A0A7T7L2A0"/>
<proteinExistence type="predicted"/>
<dbReference type="Proteomes" id="UP000595636">
    <property type="component" value="Chromosome"/>
</dbReference>
<evidence type="ECO:0000313" key="3">
    <source>
        <dbReference type="Proteomes" id="UP000595636"/>
    </source>
</evidence>
<keyword evidence="1" id="KW-0175">Coiled coil</keyword>
<dbReference type="EMBL" id="CP066831">
    <property type="protein sequence ID" value="QQM45112.1"/>
    <property type="molecule type" value="Genomic_DNA"/>
</dbReference>
<name>A0A7T7L2A0_9ACTN</name>